<dbReference type="Pfam" id="PF10780">
    <property type="entry name" value="MRP_L53"/>
    <property type="match status" value="1"/>
</dbReference>
<evidence type="ECO:0000256" key="5">
    <source>
        <dbReference type="ARBA" id="ARBA00023128"/>
    </source>
</evidence>
<proteinExistence type="evidence at transcript level"/>
<dbReference type="EMBL" id="GDAI01000577">
    <property type="protein sequence ID" value="JAI17026.1"/>
    <property type="molecule type" value="mRNA"/>
</dbReference>
<sequence length="151" mass="17248">MSIPFSGTFRRSGGVVSAIGKQLKQINLKSVDRITFTFDPFKENVRSIRDFLFHLSAPKIQLTNPKCVLKTEIVCNRQPSEIKFKLSQQAQEQLKVKEIKFLTDNLTPLELLQLYNKHITVLAPKEEPVTILQTKSEKKSAVGARRQPKKK</sequence>
<evidence type="ECO:0000256" key="3">
    <source>
        <dbReference type="ARBA" id="ARBA00022946"/>
    </source>
</evidence>
<dbReference type="PANTHER" id="PTHR33618">
    <property type="entry name" value="39S RIBOSOMAL PROTEIN L53, MITOCHONDRIAL"/>
    <property type="match status" value="1"/>
</dbReference>
<accession>A0A0K8TSA9</accession>
<dbReference type="GO" id="GO:0005762">
    <property type="term" value="C:mitochondrial large ribosomal subunit"/>
    <property type="evidence" value="ECO:0007669"/>
    <property type="project" value="TreeGrafter"/>
</dbReference>
<evidence type="ECO:0000313" key="9">
    <source>
        <dbReference type="EMBL" id="JAI17026.1"/>
    </source>
</evidence>
<organism evidence="9">
    <name type="scientific">Tabanus bromius</name>
    <name type="common">Band-eyed brown horse fly</name>
    <dbReference type="NCBI Taxonomy" id="304241"/>
    <lineage>
        <taxon>Eukaryota</taxon>
        <taxon>Metazoa</taxon>
        <taxon>Ecdysozoa</taxon>
        <taxon>Arthropoda</taxon>
        <taxon>Hexapoda</taxon>
        <taxon>Insecta</taxon>
        <taxon>Pterygota</taxon>
        <taxon>Neoptera</taxon>
        <taxon>Endopterygota</taxon>
        <taxon>Diptera</taxon>
        <taxon>Brachycera</taxon>
        <taxon>Tabanomorpha</taxon>
        <taxon>Tabanoidea</taxon>
        <taxon>Tabanidae</taxon>
        <taxon>Tabanus</taxon>
    </lineage>
</organism>
<keyword evidence="6" id="KW-0687">Ribonucleoprotein</keyword>
<reference evidence="9" key="1">
    <citation type="journal article" date="2015" name="Insect Biochem. Mol. Biol.">
        <title>An insight into the sialome of the horse fly, Tabanus bromius.</title>
        <authorList>
            <person name="Ribeiro J.M."/>
            <person name="Kazimirova M."/>
            <person name="Takac P."/>
            <person name="Andersen J.F."/>
            <person name="Francischetti I.M."/>
        </authorList>
    </citation>
    <scope>NUCLEOTIDE SEQUENCE</scope>
</reference>
<evidence type="ECO:0000256" key="1">
    <source>
        <dbReference type="ARBA" id="ARBA00004173"/>
    </source>
</evidence>
<protein>
    <recommendedName>
        <fullName evidence="7">Large ribosomal subunit protein mL53</fullName>
    </recommendedName>
    <alternativeName>
        <fullName evidence="8">39S ribosomal protein L53, mitochondrial</fullName>
    </alternativeName>
</protein>
<dbReference type="Gene3D" id="3.40.30.10">
    <property type="entry name" value="Glutaredoxin"/>
    <property type="match status" value="1"/>
</dbReference>
<evidence type="ECO:0000256" key="4">
    <source>
        <dbReference type="ARBA" id="ARBA00022980"/>
    </source>
</evidence>
<dbReference type="PANTHER" id="PTHR33618:SF1">
    <property type="entry name" value="LARGE RIBOSOMAL SUBUNIT PROTEIN ML53"/>
    <property type="match status" value="1"/>
</dbReference>
<evidence type="ECO:0000256" key="8">
    <source>
        <dbReference type="ARBA" id="ARBA00042721"/>
    </source>
</evidence>
<keyword evidence="4 9" id="KW-0689">Ribosomal protein</keyword>
<comment type="subcellular location">
    <subcellularLocation>
        <location evidence="1">Mitochondrion</location>
    </subcellularLocation>
</comment>
<dbReference type="AlphaFoldDB" id="A0A0K8TSA9"/>
<keyword evidence="5" id="KW-0496">Mitochondrion</keyword>
<dbReference type="InterPro" id="IPR019716">
    <property type="entry name" value="Ribosomal_mL53"/>
</dbReference>
<evidence type="ECO:0000256" key="6">
    <source>
        <dbReference type="ARBA" id="ARBA00023274"/>
    </source>
</evidence>
<comment type="similarity">
    <text evidence="2">Belongs to the mitochondrion-specific ribosomal protein mL53 family.</text>
</comment>
<evidence type="ECO:0000256" key="2">
    <source>
        <dbReference type="ARBA" id="ARBA00005557"/>
    </source>
</evidence>
<keyword evidence="3" id="KW-0809">Transit peptide</keyword>
<dbReference type="InterPro" id="IPR052473">
    <property type="entry name" value="mtLSU_mL53"/>
</dbReference>
<evidence type="ECO:0000256" key="7">
    <source>
        <dbReference type="ARBA" id="ARBA00035180"/>
    </source>
</evidence>
<name>A0A0K8TSA9_TABBR</name>